<proteinExistence type="inferred from homology"/>
<evidence type="ECO:0000256" key="8">
    <source>
        <dbReference type="SAM" id="MobiDB-lite"/>
    </source>
</evidence>
<dbReference type="Pfam" id="PF04960">
    <property type="entry name" value="Glutaminase"/>
    <property type="match status" value="2"/>
</dbReference>
<dbReference type="Pfam" id="PF12796">
    <property type="entry name" value="Ank_2"/>
    <property type="match status" value="1"/>
</dbReference>
<name>A0A9J8AMN7_CYPCA</name>
<sequence>MQTDATNEKKAGILPSLEDLLFYTIAEGQEKIPAHKFTTALKATGLLTGDPRLKECMEMLKVTMKTTSDGALDRHLFKKCVQSNIVLLTQAFRKKFVIPDFKSFTSHIDQIYESAKSLSGGQVADYIPQLAKFSSNLWGVALCTVDGQRYTAGETKVPFCLQSCVKPLKYAIAVHDHGTEYVCFIYFLVVGRFQSERLSGDRNFAIGYYLKEKKVCKIYDLNVFVLFVASVMAATLANGGFCPITGERVLNPEAVRDTLSLMHSCGMYDFSGQFAFHVGLPAKSGVSGGILLVVPNVMGIMCWSPPLDKLGNSVRGIQFCTDLVQLCNFHNYDNLRHFAKKLDPRREGGDQRVKSVINLLFAAYTGDVSALRRFALSSMDMEQRDYDSRTALHVAAAEGHTEVVRFLLEACKVNPVPRDRWGNTPMDEAIHFGHHDVVTILQDYHNAYSPKETTADSDKETAEKNLDGML</sequence>
<keyword evidence="9" id="KW-0812">Transmembrane</keyword>
<keyword evidence="12" id="KW-1185">Reference proteome</keyword>
<dbReference type="InterPro" id="IPR041541">
    <property type="entry name" value="Glutaminase_EF-hand"/>
</dbReference>
<keyword evidence="9" id="KW-0472">Membrane</keyword>
<comment type="catalytic activity">
    <reaction evidence="6">
        <text>L-glutamine + H2O = L-glutamate + NH4(+)</text>
        <dbReference type="Rhea" id="RHEA:15889"/>
        <dbReference type="ChEBI" id="CHEBI:15377"/>
        <dbReference type="ChEBI" id="CHEBI:28938"/>
        <dbReference type="ChEBI" id="CHEBI:29985"/>
        <dbReference type="ChEBI" id="CHEBI:58359"/>
        <dbReference type="EC" id="3.5.1.2"/>
    </reaction>
</comment>
<dbReference type="InterPro" id="IPR036770">
    <property type="entry name" value="Ankyrin_rpt-contain_sf"/>
</dbReference>
<evidence type="ECO:0000313" key="11">
    <source>
        <dbReference type="Ensembl" id="ENSCCRP00000146434.1"/>
    </source>
</evidence>
<evidence type="ECO:0000256" key="9">
    <source>
        <dbReference type="SAM" id="Phobius"/>
    </source>
</evidence>
<dbReference type="FunFam" id="1.25.40.20:FF:000019">
    <property type="entry name" value="Glutaminase liver isoform, mitochondrial"/>
    <property type="match status" value="1"/>
</dbReference>
<dbReference type="AlphaFoldDB" id="A0A9J8AMN7"/>
<comment type="similarity">
    <text evidence="1">Belongs to the glutaminase family.</text>
</comment>
<feature type="compositionally biased region" description="Basic and acidic residues" evidence="8">
    <location>
        <begin position="453"/>
        <end position="470"/>
    </location>
</feature>
<dbReference type="GO" id="GO:0006537">
    <property type="term" value="P:glutamate biosynthetic process"/>
    <property type="evidence" value="ECO:0007669"/>
    <property type="project" value="TreeGrafter"/>
</dbReference>
<dbReference type="EC" id="3.5.1.2" evidence="2"/>
<dbReference type="GO" id="GO:0004359">
    <property type="term" value="F:glutaminase activity"/>
    <property type="evidence" value="ECO:0007669"/>
    <property type="project" value="UniProtKB-EC"/>
</dbReference>
<keyword evidence="4" id="KW-0378">Hydrolase</keyword>
<feature type="repeat" description="ANK" evidence="7">
    <location>
        <begin position="387"/>
        <end position="409"/>
    </location>
</feature>
<dbReference type="Pfam" id="PF17959">
    <property type="entry name" value="EF-hand_14"/>
    <property type="match status" value="1"/>
</dbReference>
<dbReference type="Gene3D" id="1.25.40.20">
    <property type="entry name" value="Ankyrin repeat-containing domain"/>
    <property type="match status" value="1"/>
</dbReference>
<evidence type="ECO:0000256" key="2">
    <source>
        <dbReference type="ARBA" id="ARBA00012918"/>
    </source>
</evidence>
<accession>A0A9J8AMN7</accession>
<evidence type="ECO:0000256" key="1">
    <source>
        <dbReference type="ARBA" id="ARBA00011076"/>
    </source>
</evidence>
<evidence type="ECO:0000256" key="3">
    <source>
        <dbReference type="ARBA" id="ARBA00022737"/>
    </source>
</evidence>
<dbReference type="GO" id="GO:0006543">
    <property type="term" value="P:L-glutamine catabolic process"/>
    <property type="evidence" value="ECO:0007669"/>
    <property type="project" value="TreeGrafter"/>
</dbReference>
<evidence type="ECO:0000256" key="4">
    <source>
        <dbReference type="ARBA" id="ARBA00022801"/>
    </source>
</evidence>
<evidence type="ECO:0000259" key="10">
    <source>
        <dbReference type="Pfam" id="PF17959"/>
    </source>
</evidence>
<reference evidence="11" key="2">
    <citation type="submission" date="2025-09" db="UniProtKB">
        <authorList>
            <consortium name="Ensembl"/>
        </authorList>
    </citation>
    <scope>IDENTIFICATION</scope>
</reference>
<dbReference type="PANTHER" id="PTHR12544:SF49">
    <property type="entry name" value="GLUTAMINASE KIDNEY ISOFORM, MITOCHONDRIAL"/>
    <property type="match status" value="1"/>
</dbReference>
<keyword evidence="3" id="KW-0677">Repeat</keyword>
<dbReference type="FunFam" id="1.10.238.210:FF:000001">
    <property type="entry name" value="Glutaminase kidney isoform, mitochondrial"/>
    <property type="match status" value="1"/>
</dbReference>
<dbReference type="InterPro" id="IPR012338">
    <property type="entry name" value="Beta-lactam/transpept-like"/>
</dbReference>
<feature type="region of interest" description="Disordered" evidence="8">
    <location>
        <begin position="450"/>
        <end position="470"/>
    </location>
</feature>
<dbReference type="InterPro" id="IPR002110">
    <property type="entry name" value="Ankyrin_rpt"/>
</dbReference>
<feature type="transmembrane region" description="Helical" evidence="9">
    <location>
        <begin position="221"/>
        <end position="241"/>
    </location>
</feature>
<dbReference type="Gene3D" id="3.40.710.10">
    <property type="entry name" value="DD-peptidase/beta-lactamase superfamily"/>
    <property type="match status" value="2"/>
</dbReference>
<reference evidence="11" key="1">
    <citation type="submission" date="2025-08" db="UniProtKB">
        <authorList>
            <consortium name="Ensembl"/>
        </authorList>
    </citation>
    <scope>IDENTIFICATION</scope>
</reference>
<dbReference type="SUPFAM" id="SSF56601">
    <property type="entry name" value="beta-lactamase/transpeptidase-like"/>
    <property type="match status" value="1"/>
</dbReference>
<keyword evidence="5 7" id="KW-0040">ANK repeat</keyword>
<evidence type="ECO:0000313" key="12">
    <source>
        <dbReference type="Proteomes" id="UP001108240"/>
    </source>
</evidence>
<dbReference type="Ensembl" id="ENSCCRT00000183290.1">
    <property type="protein sequence ID" value="ENSCCRP00000146434.1"/>
    <property type="gene ID" value="ENSCCRG00000032031.2"/>
</dbReference>
<dbReference type="Proteomes" id="UP001108240">
    <property type="component" value="Unplaced"/>
</dbReference>
<dbReference type="Gene3D" id="1.10.238.210">
    <property type="match status" value="1"/>
</dbReference>
<protein>
    <recommendedName>
        <fullName evidence="2">glutaminase</fullName>
        <ecNumber evidence="2">3.5.1.2</ecNumber>
    </recommendedName>
</protein>
<dbReference type="SMART" id="SM00248">
    <property type="entry name" value="ANK"/>
    <property type="match status" value="2"/>
</dbReference>
<evidence type="ECO:0000256" key="5">
    <source>
        <dbReference type="ARBA" id="ARBA00023043"/>
    </source>
</evidence>
<dbReference type="PROSITE" id="PS50297">
    <property type="entry name" value="ANK_REP_REGION"/>
    <property type="match status" value="1"/>
</dbReference>
<evidence type="ECO:0000256" key="6">
    <source>
        <dbReference type="ARBA" id="ARBA00049534"/>
    </source>
</evidence>
<feature type="domain" description="Glutaminase EF-hand" evidence="10">
    <location>
        <begin position="18"/>
        <end position="99"/>
    </location>
</feature>
<dbReference type="PANTHER" id="PTHR12544">
    <property type="entry name" value="GLUTAMINASE"/>
    <property type="match status" value="1"/>
</dbReference>
<evidence type="ECO:0000256" key="7">
    <source>
        <dbReference type="PROSITE-ProRule" id="PRU00023"/>
    </source>
</evidence>
<keyword evidence="9" id="KW-1133">Transmembrane helix</keyword>
<dbReference type="GeneTree" id="ENSGT00390000010463"/>
<dbReference type="PROSITE" id="PS50088">
    <property type="entry name" value="ANK_REPEAT"/>
    <property type="match status" value="1"/>
</dbReference>
<organism evidence="11 12">
    <name type="scientific">Cyprinus carpio carpio</name>
    <dbReference type="NCBI Taxonomy" id="630221"/>
    <lineage>
        <taxon>Eukaryota</taxon>
        <taxon>Metazoa</taxon>
        <taxon>Chordata</taxon>
        <taxon>Craniata</taxon>
        <taxon>Vertebrata</taxon>
        <taxon>Euteleostomi</taxon>
        <taxon>Actinopterygii</taxon>
        <taxon>Neopterygii</taxon>
        <taxon>Teleostei</taxon>
        <taxon>Ostariophysi</taxon>
        <taxon>Cypriniformes</taxon>
        <taxon>Cyprinidae</taxon>
        <taxon>Cyprininae</taxon>
        <taxon>Cyprinus</taxon>
    </lineage>
</organism>
<dbReference type="InterPro" id="IPR015868">
    <property type="entry name" value="Glutaminase"/>
</dbReference>
<dbReference type="SUPFAM" id="SSF48403">
    <property type="entry name" value="Ankyrin repeat"/>
    <property type="match status" value="1"/>
</dbReference>